<dbReference type="STRING" id="313596.RB2501_12774"/>
<proteinExistence type="predicted"/>
<gene>
    <name evidence="1" type="ordered locus">RB2501_12774</name>
</gene>
<reference evidence="1 2" key="1">
    <citation type="journal article" date="2009" name="J. Bacteriol.">
        <title>Complete genome sequence of Robiginitalea biformata HTCC2501.</title>
        <authorList>
            <person name="Oh H.M."/>
            <person name="Giovannoni S.J."/>
            <person name="Lee K."/>
            <person name="Ferriera S."/>
            <person name="Johnson J."/>
            <person name="Cho J.C."/>
        </authorList>
    </citation>
    <scope>NUCLEOTIDE SEQUENCE [LARGE SCALE GENOMIC DNA]</scope>
    <source>
        <strain evidence="2">ATCC BAA-864 / HTCC2501 / KCTC 12146</strain>
    </source>
</reference>
<dbReference type="HOGENOM" id="CLU_171654_0_0_10"/>
<dbReference type="KEGG" id="rbi:RB2501_12774"/>
<dbReference type="Proteomes" id="UP000009049">
    <property type="component" value="Chromosome"/>
</dbReference>
<evidence type="ECO:0000313" key="1">
    <source>
        <dbReference type="EMBL" id="EAR15201.1"/>
    </source>
</evidence>
<dbReference type="AlphaFoldDB" id="A4CK02"/>
<organism evidence="1 2">
    <name type="scientific">Robiginitalea biformata (strain ATCC BAA-864 / DSM 15991 / KCTC 12146 / HTCC2501)</name>
    <dbReference type="NCBI Taxonomy" id="313596"/>
    <lineage>
        <taxon>Bacteria</taxon>
        <taxon>Pseudomonadati</taxon>
        <taxon>Bacteroidota</taxon>
        <taxon>Flavobacteriia</taxon>
        <taxon>Flavobacteriales</taxon>
        <taxon>Flavobacteriaceae</taxon>
        <taxon>Robiginitalea</taxon>
    </lineage>
</organism>
<name>A4CK02_ROBBH</name>
<sequence length="110" mass="12588">MLFDTDGNITIVLQEKVSLQTFLKNLREAYPRFKNNHLIVNLFSLGKLTTDDVLEFLEISNEHRGAGKSFVLVSDALSYNDLPDEICAVPTLQEARDMIEMEEIERDLDL</sequence>
<evidence type="ECO:0000313" key="2">
    <source>
        <dbReference type="Proteomes" id="UP000009049"/>
    </source>
</evidence>
<accession>A4CK02</accession>
<dbReference type="eggNOG" id="ENOG5032SIN">
    <property type="taxonomic scope" value="Bacteria"/>
</dbReference>
<dbReference type="EMBL" id="CP001712">
    <property type="protein sequence ID" value="EAR15201.1"/>
    <property type="molecule type" value="Genomic_DNA"/>
</dbReference>
<dbReference type="OrthoDB" id="1442602at2"/>
<protein>
    <submittedName>
        <fullName evidence="1">Ribonuclease Z</fullName>
    </submittedName>
</protein>
<keyword evidence="2" id="KW-1185">Reference proteome</keyword>
<dbReference type="RefSeq" id="WP_015754520.1">
    <property type="nucleotide sequence ID" value="NC_013222.1"/>
</dbReference>